<dbReference type="InterPro" id="IPR016161">
    <property type="entry name" value="Ald_DH/histidinol_DH"/>
</dbReference>
<evidence type="ECO:0000256" key="3">
    <source>
        <dbReference type="ARBA" id="ARBA00023002"/>
    </source>
</evidence>
<dbReference type="FunFam" id="3.40.605.10:FF:000007">
    <property type="entry name" value="NAD/NADP-dependent betaine aldehyde dehydrogenase"/>
    <property type="match status" value="1"/>
</dbReference>
<protein>
    <submittedName>
        <fullName evidence="9">Uncharacterized protein</fullName>
    </submittedName>
</protein>
<feature type="domain" description="Aldehyde dehydrogenase" evidence="7">
    <location>
        <begin position="495"/>
        <end position="954"/>
    </location>
</feature>
<keyword evidence="10" id="KW-1185">Reference proteome</keyword>
<dbReference type="HAMAP" id="MF_00296">
    <property type="entry name" value="MetX_acyltransf"/>
    <property type="match status" value="1"/>
</dbReference>
<dbReference type="Gene3D" id="3.40.50.1820">
    <property type="entry name" value="alpha/beta hydrolase"/>
    <property type="match status" value="1"/>
</dbReference>
<comment type="similarity">
    <text evidence="2 5">Belongs to the aldehyde dehydrogenase family.</text>
</comment>
<dbReference type="GO" id="GO:0016620">
    <property type="term" value="F:oxidoreductase activity, acting on the aldehyde or oxo group of donors, NAD or NADP as acceptor"/>
    <property type="evidence" value="ECO:0007669"/>
    <property type="project" value="InterPro"/>
</dbReference>
<dbReference type="Proteomes" id="UP000230002">
    <property type="component" value="Unassembled WGS sequence"/>
</dbReference>
<dbReference type="EMBL" id="AYKW01000001">
    <property type="protein sequence ID" value="PIL37315.1"/>
    <property type="molecule type" value="Genomic_DNA"/>
</dbReference>
<evidence type="ECO:0000259" key="8">
    <source>
        <dbReference type="Pfam" id="PF00561"/>
    </source>
</evidence>
<dbReference type="PROSITE" id="PS00687">
    <property type="entry name" value="ALDEHYDE_DEHYDR_GLU"/>
    <property type="match status" value="1"/>
</dbReference>
<dbReference type="CDD" id="cd07114">
    <property type="entry name" value="ALDH_DhaS"/>
    <property type="match status" value="1"/>
</dbReference>
<dbReference type="NCBIfam" id="NF001209">
    <property type="entry name" value="PRK00175.1"/>
    <property type="match status" value="1"/>
</dbReference>
<dbReference type="PANTHER" id="PTHR11699">
    <property type="entry name" value="ALDEHYDE DEHYDROGENASE-RELATED"/>
    <property type="match status" value="1"/>
</dbReference>
<dbReference type="InterPro" id="IPR016163">
    <property type="entry name" value="Ald_DH_C"/>
</dbReference>
<feature type="active site" evidence="4">
    <location>
        <position position="723"/>
    </location>
</feature>
<reference evidence="9 10" key="1">
    <citation type="journal article" date="2015" name="Sci. Rep.">
        <title>Chromosome-level genome map provides insights into diverse defense mechanisms in the medicinal fungus Ganoderma sinense.</title>
        <authorList>
            <person name="Zhu Y."/>
            <person name="Xu J."/>
            <person name="Sun C."/>
            <person name="Zhou S."/>
            <person name="Xu H."/>
            <person name="Nelson D.R."/>
            <person name="Qian J."/>
            <person name="Song J."/>
            <person name="Luo H."/>
            <person name="Xiang L."/>
            <person name="Li Y."/>
            <person name="Xu Z."/>
            <person name="Ji A."/>
            <person name="Wang L."/>
            <person name="Lu S."/>
            <person name="Hayward A."/>
            <person name="Sun W."/>
            <person name="Li X."/>
            <person name="Schwartz D.C."/>
            <person name="Wang Y."/>
            <person name="Chen S."/>
        </authorList>
    </citation>
    <scope>NUCLEOTIDE SEQUENCE [LARGE SCALE GENOMIC DNA]</scope>
    <source>
        <strain evidence="9 10">ZZ0214-1</strain>
    </source>
</reference>
<dbReference type="InterPro" id="IPR029510">
    <property type="entry name" value="Ald_DH_CS_GLU"/>
</dbReference>
<dbReference type="SUPFAM" id="SSF53720">
    <property type="entry name" value="ALDH-like"/>
    <property type="match status" value="1"/>
</dbReference>
<feature type="domain" description="AB hydrolase-1" evidence="8">
    <location>
        <begin position="124"/>
        <end position="467"/>
    </location>
</feature>
<evidence type="ECO:0000256" key="6">
    <source>
        <dbReference type="SAM" id="MobiDB-lite"/>
    </source>
</evidence>
<keyword evidence="3 5" id="KW-0560">Oxidoreductase</keyword>
<feature type="region of interest" description="Disordered" evidence="6">
    <location>
        <begin position="62"/>
        <end position="87"/>
    </location>
</feature>
<proteinExistence type="inferred from homology"/>
<dbReference type="InterPro" id="IPR016162">
    <property type="entry name" value="Ald_DH_N"/>
</dbReference>
<sequence length="983" mass="106511">MNVGKIGTKPLRAFPKASARAYISQSVRTASQCTTSTSGPSHGRPHFPCVDAHAARESRIISSRATPPSNPASSGPEPPYARPNPASYNVYRHSSPLRLLYADPLPSFDIAYETRGTLSPRKDNVILLHTGLSASSHAASTDLNPADGWWEKFIGPGKALDTNQFFIICTNVLGGCYGSTGPSSLDPETGEPYATHFPVLSIFDMVRAQFCLLDYLGIEKLYASVGSSMGAMQSLAAGWLFPERVGKVVSISGTARSSPSAIAMRFAQRSVLMADPNWKKGFYYDGLPPHTGMKLARQIATITYRSGPEWDMRFGRNLRKVPDAEPQRPDKPRTPALCPDFLIETYLDHQGEEFCLKYDANSLIYISKAMDLFDLTAPALVELGLEPPPPRAGPPPLPPSLAAHPTSPVHQQYHHLLSHSKSHPPPTNPPVHLPDLAAGLRPLSNTPVLILGVQSDILFPVEQQREVADALRIAGNQMVSYYELGGVWGHDTFLIDLKNPANGEHVSTIVCASQEDVENAVFSAHEVFKAGIWSRTPAVHRAAVLSNLARDLEDRVPDLAKMETLQTGRAIREMNAQLGRLPEWLDYYAALLRTHSSFVAPTQGPLLNYVQRVPLGVVAQITPFNHPLLIALKKIAPALAAGNSIIVKPSELAPMTVLEFAEMAVGAGVPPGVLQVLPGYGRTVGKMLVSDQMVRKVDITASTEAGRAIGRIAGANLASYTAELGGKAPIVVFDDADAQSAANGAAFACFVASGQTCVSGTRLIVQEKIYDEFMDLFMKKVASITNRMGNPLNPKSTMGTVISHRQLERIEALVQRGVGTVLAGGKRMTGSSALDGYDFLRGAFFPPTVITGVPTEDDLWREEIFGPVVVVTRFSSDREGVELANACKYGLGAGIWTQDLSKAHRLSAEIEAGLVWVNTHHRNDPSSPWGGMKESGIGRENGVEAFEAYTQSKSTIINIAPTEETRTVQDWFAEEDDTEKRYG</sequence>
<evidence type="ECO:0000259" key="7">
    <source>
        <dbReference type="Pfam" id="PF00171"/>
    </source>
</evidence>
<comment type="caution">
    <text evidence="9">The sequence shown here is derived from an EMBL/GenBank/DDBJ whole genome shotgun (WGS) entry which is preliminary data.</text>
</comment>
<evidence type="ECO:0000256" key="4">
    <source>
        <dbReference type="PROSITE-ProRule" id="PRU10007"/>
    </source>
</evidence>
<feature type="compositionally biased region" description="Polar residues" evidence="6">
    <location>
        <begin position="62"/>
        <end position="73"/>
    </location>
</feature>
<dbReference type="InterPro" id="IPR000073">
    <property type="entry name" value="AB_hydrolase_1"/>
</dbReference>
<dbReference type="OrthoDB" id="310895at2759"/>
<dbReference type="SUPFAM" id="SSF53474">
    <property type="entry name" value="alpha/beta-Hydrolases"/>
    <property type="match status" value="1"/>
</dbReference>
<evidence type="ECO:0000256" key="1">
    <source>
        <dbReference type="ARBA" id="ARBA00006886"/>
    </source>
</evidence>
<dbReference type="Gene3D" id="3.40.605.10">
    <property type="entry name" value="Aldehyde Dehydrogenase, Chain A, domain 1"/>
    <property type="match status" value="1"/>
</dbReference>
<dbReference type="FunFam" id="3.40.309.10:FF:000009">
    <property type="entry name" value="Aldehyde dehydrogenase A"/>
    <property type="match status" value="1"/>
</dbReference>
<dbReference type="GO" id="GO:0016747">
    <property type="term" value="F:acyltransferase activity, transferring groups other than amino-acyl groups"/>
    <property type="evidence" value="ECO:0007669"/>
    <property type="project" value="InterPro"/>
</dbReference>
<gene>
    <name evidence="9" type="ORF">GSI_01008</name>
</gene>
<name>A0A2G8SU68_9APHY</name>
<dbReference type="InterPro" id="IPR015590">
    <property type="entry name" value="Aldehyde_DH_dom"/>
</dbReference>
<evidence type="ECO:0000256" key="5">
    <source>
        <dbReference type="RuleBase" id="RU003345"/>
    </source>
</evidence>
<evidence type="ECO:0000313" key="10">
    <source>
        <dbReference type="Proteomes" id="UP000230002"/>
    </source>
</evidence>
<evidence type="ECO:0000313" key="9">
    <source>
        <dbReference type="EMBL" id="PIL37315.1"/>
    </source>
</evidence>
<dbReference type="InterPro" id="IPR008220">
    <property type="entry name" value="HAT_MetX-like"/>
</dbReference>
<evidence type="ECO:0000256" key="2">
    <source>
        <dbReference type="ARBA" id="ARBA00009986"/>
    </source>
</evidence>
<accession>A0A2G8SU68</accession>
<comment type="similarity">
    <text evidence="1">Belongs to the AB hydrolase superfamily. MetX family.</text>
</comment>
<dbReference type="Pfam" id="PF00171">
    <property type="entry name" value="Aldedh"/>
    <property type="match status" value="1"/>
</dbReference>
<dbReference type="Gene3D" id="3.40.309.10">
    <property type="entry name" value="Aldehyde Dehydrogenase, Chain A, domain 2"/>
    <property type="match status" value="1"/>
</dbReference>
<dbReference type="InterPro" id="IPR029058">
    <property type="entry name" value="AB_hydrolase_fold"/>
</dbReference>
<dbReference type="Pfam" id="PF00561">
    <property type="entry name" value="Abhydrolase_1"/>
    <property type="match status" value="1"/>
</dbReference>
<dbReference type="NCBIfam" id="TIGR01392">
    <property type="entry name" value="homoserO_Ac_trn"/>
    <property type="match status" value="1"/>
</dbReference>
<organism evidence="9 10">
    <name type="scientific">Ganoderma sinense ZZ0214-1</name>
    <dbReference type="NCBI Taxonomy" id="1077348"/>
    <lineage>
        <taxon>Eukaryota</taxon>
        <taxon>Fungi</taxon>
        <taxon>Dikarya</taxon>
        <taxon>Basidiomycota</taxon>
        <taxon>Agaricomycotina</taxon>
        <taxon>Agaricomycetes</taxon>
        <taxon>Polyporales</taxon>
        <taxon>Polyporaceae</taxon>
        <taxon>Ganoderma</taxon>
    </lineage>
</organism>
<dbReference type="AlphaFoldDB" id="A0A2G8SU68"/>
<dbReference type="STRING" id="1077348.A0A2G8SU68"/>